<feature type="region of interest" description="Disordered" evidence="7">
    <location>
        <begin position="1"/>
        <end position="69"/>
    </location>
</feature>
<keyword evidence="2 6" id="KW-0479">Metal-binding</keyword>
<keyword evidence="9" id="KW-0808">Transferase</keyword>
<gene>
    <name evidence="9" type="ORF">CEO22_450</name>
</gene>
<evidence type="ECO:0000256" key="5">
    <source>
        <dbReference type="ARBA" id="ARBA00023014"/>
    </source>
</evidence>
<evidence type="ECO:0000313" key="10">
    <source>
        <dbReference type="Proteomes" id="UP000316253"/>
    </source>
</evidence>
<dbReference type="GO" id="GO:0005506">
    <property type="term" value="F:iron ion binding"/>
    <property type="evidence" value="ECO:0007669"/>
    <property type="project" value="UniProtKB-UniRule"/>
</dbReference>
<evidence type="ECO:0000256" key="2">
    <source>
        <dbReference type="ARBA" id="ARBA00022723"/>
    </source>
</evidence>
<organism evidence="9 10">
    <name type="scientific">Candidatus Berkelbacteria bacterium Gr01-1014_85</name>
    <dbReference type="NCBI Taxonomy" id="2017150"/>
    <lineage>
        <taxon>Bacteria</taxon>
        <taxon>Candidatus Berkelbacteria</taxon>
    </lineage>
</organism>
<feature type="domain" description="4Fe-4S ferredoxin-type" evidence="8">
    <location>
        <begin position="79"/>
        <end position="107"/>
    </location>
</feature>
<dbReference type="GO" id="GO:0032259">
    <property type="term" value="P:methylation"/>
    <property type="evidence" value="ECO:0007669"/>
    <property type="project" value="UniProtKB-KW"/>
</dbReference>
<accession>A0A554JB40</accession>
<keyword evidence="5 6" id="KW-0411">Iron-sulfur</keyword>
<dbReference type="Proteomes" id="UP000316253">
    <property type="component" value="Unassembled WGS sequence"/>
</dbReference>
<name>A0A554JB40_9BACT</name>
<evidence type="ECO:0000256" key="1">
    <source>
        <dbReference type="ARBA" id="ARBA00022448"/>
    </source>
</evidence>
<evidence type="ECO:0000256" key="3">
    <source>
        <dbReference type="ARBA" id="ARBA00022982"/>
    </source>
</evidence>
<evidence type="ECO:0000256" key="6">
    <source>
        <dbReference type="RuleBase" id="RU368020"/>
    </source>
</evidence>
<dbReference type="PRINTS" id="PR00352">
    <property type="entry name" value="3FE4SFRDOXIN"/>
</dbReference>
<proteinExistence type="predicted"/>
<dbReference type="Pfam" id="PF13459">
    <property type="entry name" value="Fer4_15"/>
    <property type="match status" value="1"/>
</dbReference>
<feature type="compositionally biased region" description="Polar residues" evidence="7">
    <location>
        <begin position="45"/>
        <end position="58"/>
    </location>
</feature>
<keyword evidence="1 6" id="KW-0813">Transport</keyword>
<dbReference type="PANTHER" id="PTHR36923:SF3">
    <property type="entry name" value="FERREDOXIN"/>
    <property type="match status" value="1"/>
</dbReference>
<sequence length="147" mass="15560">MSTDPFVPFDDDVFGLPKTESELTEPSGSIESAESAPIAPPKPDQQLSYQSPLLTDQPTAPRLPGTFGDEDFAARADGYRIRVDRDLCIGAASCVALAPEIFQLDNDGIAIITDADGATVEALLEAAKSCPTNAIIIEDPAGNQIWP</sequence>
<dbReference type="Gene3D" id="3.30.70.20">
    <property type="match status" value="1"/>
</dbReference>
<keyword evidence="4 6" id="KW-0408">Iron</keyword>
<keyword evidence="3 6" id="KW-0249">Electron transport</keyword>
<dbReference type="PANTHER" id="PTHR36923">
    <property type="entry name" value="FERREDOXIN"/>
    <property type="match status" value="1"/>
</dbReference>
<evidence type="ECO:0000256" key="7">
    <source>
        <dbReference type="SAM" id="MobiDB-lite"/>
    </source>
</evidence>
<dbReference type="GO" id="GO:0051536">
    <property type="term" value="F:iron-sulfur cluster binding"/>
    <property type="evidence" value="ECO:0007669"/>
    <property type="project" value="UniProtKB-KW"/>
</dbReference>
<reference evidence="9 10" key="1">
    <citation type="submission" date="2017-08" db="EMBL/GenBank/DDBJ databases">
        <title>Mechanisms for carbon and nitrogen cycling indicate functional differentiation within the Candidate Phyla Radiation.</title>
        <authorList>
            <person name="Danczak R.E."/>
            <person name="Johnston M.D."/>
            <person name="Kenah C."/>
            <person name="Slattery M."/>
            <person name="Wrighton K.C."/>
            <person name="Wilkins M.J."/>
        </authorList>
    </citation>
    <scope>NUCLEOTIDE SEQUENCE [LARGE SCALE GENOMIC DNA]</scope>
    <source>
        <strain evidence="9">Gr01-1014_85</strain>
    </source>
</reference>
<dbReference type="EMBL" id="VMFD01000039">
    <property type="protein sequence ID" value="TSC65510.1"/>
    <property type="molecule type" value="Genomic_DNA"/>
</dbReference>
<dbReference type="InterPro" id="IPR051269">
    <property type="entry name" value="Fe-S_cluster_ET"/>
</dbReference>
<dbReference type="GO" id="GO:0009055">
    <property type="term" value="F:electron transfer activity"/>
    <property type="evidence" value="ECO:0007669"/>
    <property type="project" value="UniProtKB-UniRule"/>
</dbReference>
<dbReference type="SUPFAM" id="SSF54862">
    <property type="entry name" value="4Fe-4S ferredoxins"/>
    <property type="match status" value="1"/>
</dbReference>
<comment type="function">
    <text evidence="6">Ferredoxins are iron-sulfur proteins that transfer electrons in a wide variety of metabolic reactions.</text>
</comment>
<dbReference type="AlphaFoldDB" id="A0A554JB40"/>
<evidence type="ECO:0000259" key="8">
    <source>
        <dbReference type="PROSITE" id="PS51379"/>
    </source>
</evidence>
<dbReference type="PROSITE" id="PS51379">
    <property type="entry name" value="4FE4S_FER_2"/>
    <property type="match status" value="1"/>
</dbReference>
<keyword evidence="9" id="KW-0489">Methyltransferase</keyword>
<evidence type="ECO:0000313" key="9">
    <source>
        <dbReference type="EMBL" id="TSC65510.1"/>
    </source>
</evidence>
<protein>
    <recommendedName>
        <fullName evidence="6">Ferredoxin</fullName>
    </recommendedName>
</protein>
<dbReference type="InterPro" id="IPR017896">
    <property type="entry name" value="4Fe4S_Fe-S-bd"/>
</dbReference>
<comment type="caution">
    <text evidence="9">The sequence shown here is derived from an EMBL/GenBank/DDBJ whole genome shotgun (WGS) entry which is preliminary data.</text>
</comment>
<dbReference type="InterPro" id="IPR001080">
    <property type="entry name" value="3Fe4S_ferredoxin"/>
</dbReference>
<dbReference type="GO" id="GO:0008168">
    <property type="term" value="F:methyltransferase activity"/>
    <property type="evidence" value="ECO:0007669"/>
    <property type="project" value="UniProtKB-KW"/>
</dbReference>
<evidence type="ECO:0000256" key="4">
    <source>
        <dbReference type="ARBA" id="ARBA00023004"/>
    </source>
</evidence>